<dbReference type="EMBL" id="PTJD01000001">
    <property type="protein sequence ID" value="PPK98377.1"/>
    <property type="molecule type" value="Genomic_DNA"/>
</dbReference>
<dbReference type="Pfam" id="PF11292">
    <property type="entry name" value="DUF3093"/>
    <property type="match status" value="1"/>
</dbReference>
<feature type="transmembrane region" description="Helical" evidence="2">
    <location>
        <begin position="50"/>
        <end position="70"/>
    </location>
</feature>
<evidence type="ECO:0000256" key="1">
    <source>
        <dbReference type="SAM" id="MobiDB-lite"/>
    </source>
</evidence>
<dbReference type="InterPro" id="IPR021443">
    <property type="entry name" value="DUF3093"/>
</dbReference>
<accession>A0A2S6IVI6</accession>
<name>A0A2S6IVI6_9ACTN</name>
<proteinExistence type="predicted"/>
<protein>
    <recommendedName>
        <fullName evidence="5">DUF3093 family protein</fullName>
    </recommendedName>
</protein>
<keyword evidence="4" id="KW-1185">Reference proteome</keyword>
<comment type="caution">
    <text evidence="3">The sequence shown here is derived from an EMBL/GenBank/DDBJ whole genome shotgun (WGS) entry which is preliminary data.</text>
</comment>
<feature type="region of interest" description="Disordered" evidence="1">
    <location>
        <begin position="1"/>
        <end position="22"/>
    </location>
</feature>
<dbReference type="AlphaFoldDB" id="A0A2S6IVI6"/>
<organism evidence="3 4">
    <name type="scientific">Kineococcus xinjiangensis</name>
    <dbReference type="NCBI Taxonomy" id="512762"/>
    <lineage>
        <taxon>Bacteria</taxon>
        <taxon>Bacillati</taxon>
        <taxon>Actinomycetota</taxon>
        <taxon>Actinomycetes</taxon>
        <taxon>Kineosporiales</taxon>
        <taxon>Kineosporiaceae</taxon>
        <taxon>Kineococcus</taxon>
    </lineage>
</organism>
<evidence type="ECO:0000313" key="3">
    <source>
        <dbReference type="EMBL" id="PPK98377.1"/>
    </source>
</evidence>
<evidence type="ECO:0000256" key="2">
    <source>
        <dbReference type="SAM" id="Phobius"/>
    </source>
</evidence>
<feature type="transmembrane region" description="Helical" evidence="2">
    <location>
        <begin position="26"/>
        <end position="44"/>
    </location>
</feature>
<evidence type="ECO:0008006" key="5">
    <source>
        <dbReference type="Google" id="ProtNLM"/>
    </source>
</evidence>
<keyword evidence="2" id="KW-0472">Membrane</keyword>
<dbReference type="OrthoDB" id="3217020at2"/>
<reference evidence="3 4" key="1">
    <citation type="submission" date="2018-02" db="EMBL/GenBank/DDBJ databases">
        <title>Genomic Encyclopedia of Archaeal and Bacterial Type Strains, Phase II (KMG-II): from individual species to whole genera.</title>
        <authorList>
            <person name="Goeker M."/>
        </authorList>
    </citation>
    <scope>NUCLEOTIDE SEQUENCE [LARGE SCALE GENOMIC DNA]</scope>
    <source>
        <strain evidence="3 4">DSM 22857</strain>
    </source>
</reference>
<dbReference type="Proteomes" id="UP000239485">
    <property type="component" value="Unassembled WGS sequence"/>
</dbReference>
<gene>
    <name evidence="3" type="ORF">CLV92_10172</name>
</gene>
<dbReference type="RefSeq" id="WP_104430814.1">
    <property type="nucleotide sequence ID" value="NZ_PTJD01000001.1"/>
</dbReference>
<evidence type="ECO:0000313" key="4">
    <source>
        <dbReference type="Proteomes" id="UP000239485"/>
    </source>
</evidence>
<keyword evidence="2" id="KW-0812">Transmembrane</keyword>
<keyword evidence="2" id="KW-1133">Transmembrane helix</keyword>
<sequence>MSSSAGPAGAGTSAGPGHRERLSPSAGTWVACLGIALTAGFVPLPVLGPAGALVAALVAAAAVTAALLAASARVEVSGGTLVAGRSRIPLHHLGRAEPLDAGAMRRVMGPDADARAHLVTRGWVRTGVRVAVEDPEDPTPYWLISTRRPAELAAALRRP</sequence>